<evidence type="ECO:0000256" key="3">
    <source>
        <dbReference type="ARBA" id="ARBA00022448"/>
    </source>
</evidence>
<feature type="transmembrane region" description="Helical" evidence="8">
    <location>
        <begin position="42"/>
        <end position="61"/>
    </location>
</feature>
<dbReference type="eggNOG" id="KOG2504">
    <property type="taxonomic scope" value="Eukaryota"/>
</dbReference>
<evidence type="ECO:0000256" key="1">
    <source>
        <dbReference type="ARBA" id="ARBA00004141"/>
    </source>
</evidence>
<dbReference type="InterPro" id="IPR011701">
    <property type="entry name" value="MFS"/>
</dbReference>
<keyword evidence="6 8" id="KW-0472">Membrane</keyword>
<dbReference type="Proteomes" id="UP000007963">
    <property type="component" value="Unassembled WGS sequence"/>
</dbReference>
<feature type="transmembrane region" description="Helical" evidence="8">
    <location>
        <begin position="153"/>
        <end position="174"/>
    </location>
</feature>
<dbReference type="PANTHER" id="PTHR11360:SF224">
    <property type="entry name" value="MAJOR FACILITATOR SUPERFAMILY (MFS) PROFILE DOMAIN-CONTAINING PROTEIN-RELATED"/>
    <property type="match status" value="1"/>
</dbReference>
<dbReference type="SUPFAM" id="SSF103473">
    <property type="entry name" value="MFS general substrate transporter"/>
    <property type="match status" value="1"/>
</dbReference>
<keyword evidence="5 8" id="KW-1133">Transmembrane helix</keyword>
<evidence type="ECO:0000313" key="10">
    <source>
        <dbReference type="Proteomes" id="UP000007963"/>
    </source>
</evidence>
<evidence type="ECO:0000256" key="4">
    <source>
        <dbReference type="ARBA" id="ARBA00022692"/>
    </source>
</evidence>
<keyword evidence="4 8" id="KW-0812">Transmembrane</keyword>
<sequence length="557" mass="60881">MPPGDNSSVRSLRAEGALIEKDGEKDVSVEDGKTDAPPDGGLAAWSVVLGAWCVGIFQEYYQKDILRHYSSSTISWIPSLQGPYVGYIYDRHGPKHIILVGTFLHVFGLMMASISKKYYQILLAQGICSAIGAAAIFQPALSSVSGWFDKNRGVAFGVLSTGSSTGGVIFPIMITHLIRRVGYGWAMRIAAFMILFLLVIANLTVRCRVPPQPKKLTTRDLYQPLREPNMLLIITAFALLTFGIFIPINYIVTCAVAQGIFFGRFVTGLVADKLGRYNMCNIITRPRIFPWNESICWSILSRRQCLRGCSSLAEYWPQASVQILTRIVLFVLQTVRMQAGGWRGLMLFSYASDLISWLVEVILSDLITLYFTDETMTNNDPSRGAGHPFYYESARITTPSGGSVPKSDEFVPMLHGGKAFILGCSTTIYVIQYDHVNGSITRFVPTPSNTSTSNIWQSIVSKIPGVTNTVDQAVLAGSSSRSAQEFVDQVALAYSKVVLAGGAESLEKWPALAVQTRITPLVTRIPAAPLITLVVVDLLYVVCGFVSAAVAIISARG</sequence>
<feature type="transmembrane region" description="Helical" evidence="8">
    <location>
        <begin position="97"/>
        <end position="115"/>
    </location>
</feature>
<dbReference type="RefSeq" id="XP_001211363.1">
    <property type="nucleotide sequence ID" value="XM_001211363.1"/>
</dbReference>
<evidence type="ECO:0000256" key="5">
    <source>
        <dbReference type="ARBA" id="ARBA00022989"/>
    </source>
</evidence>
<dbReference type="GO" id="GO:0016020">
    <property type="term" value="C:membrane"/>
    <property type="evidence" value="ECO:0007669"/>
    <property type="project" value="UniProtKB-SubCell"/>
</dbReference>
<evidence type="ECO:0000256" key="2">
    <source>
        <dbReference type="ARBA" id="ARBA00006727"/>
    </source>
</evidence>
<feature type="region of interest" description="Disordered" evidence="7">
    <location>
        <begin position="1"/>
        <end position="35"/>
    </location>
</feature>
<reference evidence="10" key="1">
    <citation type="submission" date="2005-09" db="EMBL/GenBank/DDBJ databases">
        <title>Annotation of the Aspergillus terreus NIH2624 genome.</title>
        <authorList>
            <person name="Birren B.W."/>
            <person name="Lander E.S."/>
            <person name="Galagan J.E."/>
            <person name="Nusbaum C."/>
            <person name="Devon K."/>
            <person name="Henn M."/>
            <person name="Ma L.-J."/>
            <person name="Jaffe D.B."/>
            <person name="Butler J."/>
            <person name="Alvarez P."/>
            <person name="Gnerre S."/>
            <person name="Grabherr M."/>
            <person name="Kleber M."/>
            <person name="Mauceli E.W."/>
            <person name="Brockman W."/>
            <person name="Rounsley S."/>
            <person name="Young S.K."/>
            <person name="LaButti K."/>
            <person name="Pushparaj V."/>
            <person name="DeCaprio D."/>
            <person name="Crawford M."/>
            <person name="Koehrsen M."/>
            <person name="Engels R."/>
            <person name="Montgomery P."/>
            <person name="Pearson M."/>
            <person name="Howarth C."/>
            <person name="Larson L."/>
            <person name="Luoma S."/>
            <person name="White J."/>
            <person name="Alvarado L."/>
            <person name="Kodira C.D."/>
            <person name="Zeng Q."/>
            <person name="Oleary S."/>
            <person name="Yandava C."/>
            <person name="Denning D.W."/>
            <person name="Nierman W.C."/>
            <person name="Milne T."/>
            <person name="Madden K."/>
        </authorList>
    </citation>
    <scope>NUCLEOTIDE SEQUENCE [LARGE SCALE GENOMIC DNA]</scope>
    <source>
        <strain evidence="10">NIH 2624 / FGSC A1156</strain>
    </source>
</reference>
<evidence type="ECO:0000313" key="9">
    <source>
        <dbReference type="EMBL" id="EAU37147.1"/>
    </source>
</evidence>
<dbReference type="HOGENOM" id="CLU_489129_0_0_1"/>
<evidence type="ECO:0000256" key="8">
    <source>
        <dbReference type="SAM" id="Phobius"/>
    </source>
</evidence>
<dbReference type="OrthoDB" id="5667at2759"/>
<dbReference type="Pfam" id="PF07690">
    <property type="entry name" value="MFS_1"/>
    <property type="match status" value="1"/>
</dbReference>
<proteinExistence type="inferred from homology"/>
<evidence type="ECO:0000256" key="7">
    <source>
        <dbReference type="SAM" id="MobiDB-lite"/>
    </source>
</evidence>
<protein>
    <recommendedName>
        <fullName evidence="11">Major facilitator superfamily (MFS) profile domain-containing protein</fullName>
    </recommendedName>
</protein>
<keyword evidence="3" id="KW-0813">Transport</keyword>
<dbReference type="GeneID" id="4317150"/>
<feature type="transmembrane region" description="Helical" evidence="8">
    <location>
        <begin position="121"/>
        <end position="141"/>
    </location>
</feature>
<evidence type="ECO:0000256" key="6">
    <source>
        <dbReference type="ARBA" id="ARBA00023136"/>
    </source>
</evidence>
<feature type="transmembrane region" description="Helical" evidence="8">
    <location>
        <begin position="230"/>
        <end position="252"/>
    </location>
</feature>
<feature type="transmembrane region" description="Helical" evidence="8">
    <location>
        <begin position="530"/>
        <end position="553"/>
    </location>
</feature>
<comment type="similarity">
    <text evidence="2">Belongs to the major facilitator superfamily. Monocarboxylate porter (TC 2.A.1.13) family.</text>
</comment>
<name>Q0CVU9_ASPTN</name>
<feature type="transmembrane region" description="Helical" evidence="8">
    <location>
        <begin position="186"/>
        <end position="209"/>
    </location>
</feature>
<dbReference type="Gene3D" id="1.20.1250.20">
    <property type="entry name" value="MFS general substrate transporter like domains"/>
    <property type="match status" value="1"/>
</dbReference>
<feature type="compositionally biased region" description="Basic and acidic residues" evidence="7">
    <location>
        <begin position="18"/>
        <end position="35"/>
    </location>
</feature>
<accession>Q0CVU9</accession>
<dbReference type="AlphaFoldDB" id="Q0CVU9"/>
<dbReference type="VEuPathDB" id="FungiDB:ATEG_02185"/>
<dbReference type="GO" id="GO:0022857">
    <property type="term" value="F:transmembrane transporter activity"/>
    <property type="evidence" value="ECO:0007669"/>
    <property type="project" value="InterPro"/>
</dbReference>
<dbReference type="EMBL" id="CH476596">
    <property type="protein sequence ID" value="EAU37147.1"/>
    <property type="molecule type" value="Genomic_DNA"/>
</dbReference>
<gene>
    <name evidence="9" type="ORF">ATEG_02185</name>
</gene>
<dbReference type="InterPro" id="IPR036259">
    <property type="entry name" value="MFS_trans_sf"/>
</dbReference>
<organism evidence="9 10">
    <name type="scientific">Aspergillus terreus (strain NIH 2624 / FGSC A1156)</name>
    <dbReference type="NCBI Taxonomy" id="341663"/>
    <lineage>
        <taxon>Eukaryota</taxon>
        <taxon>Fungi</taxon>
        <taxon>Dikarya</taxon>
        <taxon>Ascomycota</taxon>
        <taxon>Pezizomycotina</taxon>
        <taxon>Eurotiomycetes</taxon>
        <taxon>Eurotiomycetidae</taxon>
        <taxon>Eurotiales</taxon>
        <taxon>Aspergillaceae</taxon>
        <taxon>Aspergillus</taxon>
        <taxon>Aspergillus subgen. Circumdati</taxon>
    </lineage>
</organism>
<comment type="subcellular location">
    <subcellularLocation>
        <location evidence="1">Membrane</location>
        <topology evidence="1">Multi-pass membrane protein</topology>
    </subcellularLocation>
</comment>
<dbReference type="InterPro" id="IPR050327">
    <property type="entry name" value="Proton-linked_MCT"/>
</dbReference>
<feature type="compositionally biased region" description="Polar residues" evidence="7">
    <location>
        <begin position="1"/>
        <end position="10"/>
    </location>
</feature>
<dbReference type="PANTHER" id="PTHR11360">
    <property type="entry name" value="MONOCARBOXYLATE TRANSPORTER"/>
    <property type="match status" value="1"/>
</dbReference>
<evidence type="ECO:0008006" key="11">
    <source>
        <dbReference type="Google" id="ProtNLM"/>
    </source>
</evidence>